<dbReference type="AlphaFoldDB" id="A0A0F9YPY6"/>
<comment type="caution">
    <text evidence="1">The sequence shown here is derived from an EMBL/GenBank/DDBJ whole genome shotgun (WGS) entry which is preliminary data.</text>
</comment>
<evidence type="ECO:0000313" key="2">
    <source>
        <dbReference type="Proteomes" id="UP000034349"/>
    </source>
</evidence>
<organism evidence="1 2">
    <name type="scientific">Candidatus Roizmanbacteria bacterium GW2011_GWA2_32_13</name>
    <dbReference type="NCBI Taxonomy" id="1618475"/>
    <lineage>
        <taxon>Bacteria</taxon>
        <taxon>Candidatus Roizmaniibacteriota</taxon>
    </lineage>
</organism>
<dbReference type="EMBL" id="LBOK01000042">
    <property type="protein sequence ID" value="KKP33499.1"/>
    <property type="molecule type" value="Genomic_DNA"/>
</dbReference>
<accession>A0A0F9YPY6</accession>
<dbReference type="Proteomes" id="UP000034349">
    <property type="component" value="Unassembled WGS sequence"/>
</dbReference>
<gene>
    <name evidence="1" type="ORF">UR23_C0042G0006</name>
</gene>
<evidence type="ECO:0000313" key="1">
    <source>
        <dbReference type="EMBL" id="KKP33499.1"/>
    </source>
</evidence>
<sequence>MVNQSNKLLFQVEQEIAKLLLVKLEKFDITFERASQISKFILSHLPENLTDEQVIKIIPSLDDQFLELSEVVHKHMLGYEEKYKEDTIKNMQDMIKHKHFQEASNMAFKYFEQKIELK</sequence>
<protein>
    <submittedName>
        <fullName evidence="1">Uncharacterized protein</fullName>
    </submittedName>
</protein>
<proteinExistence type="predicted"/>
<name>A0A0F9YPY6_9BACT</name>
<reference evidence="1 2" key="1">
    <citation type="journal article" date="2015" name="Nature">
        <title>rRNA introns, odd ribosomes, and small enigmatic genomes across a large radiation of phyla.</title>
        <authorList>
            <person name="Brown C.T."/>
            <person name="Hug L.A."/>
            <person name="Thomas B.C."/>
            <person name="Sharon I."/>
            <person name="Castelle C.J."/>
            <person name="Singh A."/>
            <person name="Wilkins M.J."/>
            <person name="Williams K.H."/>
            <person name="Banfield J.F."/>
        </authorList>
    </citation>
    <scope>NUCLEOTIDE SEQUENCE [LARGE SCALE GENOMIC DNA]</scope>
</reference>